<keyword evidence="7 9" id="KW-0472">Membrane</keyword>
<feature type="domain" description="NADH:quinone oxidoreductase/Mrp antiporter transmembrane" evidence="10">
    <location>
        <begin position="155"/>
        <end position="440"/>
    </location>
</feature>
<dbReference type="Pfam" id="PF01059">
    <property type="entry name" value="Oxidored_q5_N"/>
    <property type="match status" value="1"/>
</dbReference>
<keyword evidence="6" id="KW-0520">NAD</keyword>
<feature type="transmembrane region" description="Helical" evidence="9">
    <location>
        <begin position="27"/>
        <end position="48"/>
    </location>
</feature>
<feature type="transmembrane region" description="Helical" evidence="9">
    <location>
        <begin position="355"/>
        <end position="373"/>
    </location>
</feature>
<dbReference type="NCBIfam" id="TIGR01972">
    <property type="entry name" value="NDH_I_M"/>
    <property type="match status" value="1"/>
</dbReference>
<dbReference type="PANTHER" id="PTHR43507:SF1">
    <property type="entry name" value="NADH-UBIQUINONE OXIDOREDUCTASE CHAIN 4"/>
    <property type="match status" value="1"/>
</dbReference>
<dbReference type="AlphaFoldDB" id="A0A1G9TB36"/>
<feature type="transmembrane region" description="Helical" evidence="9">
    <location>
        <begin position="262"/>
        <end position="282"/>
    </location>
</feature>
<keyword evidence="5 9" id="KW-1133">Transmembrane helix</keyword>
<dbReference type="InterPro" id="IPR000260">
    <property type="entry name" value="NADH4_N"/>
</dbReference>
<dbReference type="PRINTS" id="PR01437">
    <property type="entry name" value="NUOXDRDTASE4"/>
</dbReference>
<dbReference type="GO" id="GO:0048039">
    <property type="term" value="F:ubiquinone binding"/>
    <property type="evidence" value="ECO:0007669"/>
    <property type="project" value="TreeGrafter"/>
</dbReference>
<dbReference type="Proteomes" id="UP000182146">
    <property type="component" value="Unassembled WGS sequence"/>
</dbReference>
<evidence type="ECO:0000313" key="13">
    <source>
        <dbReference type="Proteomes" id="UP000182146"/>
    </source>
</evidence>
<evidence type="ECO:0000256" key="7">
    <source>
        <dbReference type="ARBA" id="ARBA00023136"/>
    </source>
</evidence>
<reference evidence="12 13" key="1">
    <citation type="submission" date="2016-10" db="EMBL/GenBank/DDBJ databases">
        <authorList>
            <person name="de Groot N.N."/>
        </authorList>
    </citation>
    <scope>NUCLEOTIDE SEQUENCE [LARGE SCALE GENOMIC DNA]</scope>
    <source>
        <strain evidence="12 13">DSM 17813</strain>
    </source>
</reference>
<feature type="transmembrane region" description="Helical" evidence="9">
    <location>
        <begin position="487"/>
        <end position="505"/>
    </location>
</feature>
<evidence type="ECO:0000256" key="3">
    <source>
        <dbReference type="ARBA" id="ARBA00022692"/>
    </source>
</evidence>
<dbReference type="GO" id="GO:0042773">
    <property type="term" value="P:ATP synthesis coupled electron transport"/>
    <property type="evidence" value="ECO:0007669"/>
    <property type="project" value="InterPro"/>
</dbReference>
<dbReference type="InterPro" id="IPR010227">
    <property type="entry name" value="NADH_Q_OxRdtase_chainM/4"/>
</dbReference>
<dbReference type="GO" id="GO:0016020">
    <property type="term" value="C:membrane"/>
    <property type="evidence" value="ECO:0007669"/>
    <property type="project" value="UniProtKB-SubCell"/>
</dbReference>
<evidence type="ECO:0000256" key="5">
    <source>
        <dbReference type="ARBA" id="ARBA00022989"/>
    </source>
</evidence>
<dbReference type="STRING" id="392333.SAMN05660860_02546"/>
<feature type="domain" description="NADH:ubiquinone oxidoreductase chain 4 N-terminal" evidence="11">
    <location>
        <begin position="88"/>
        <end position="149"/>
    </location>
</feature>
<evidence type="ECO:0000256" key="6">
    <source>
        <dbReference type="ARBA" id="ARBA00023027"/>
    </source>
</evidence>
<organism evidence="12 13">
    <name type="scientific">Geoalkalibacter ferrihydriticus</name>
    <dbReference type="NCBI Taxonomy" id="392333"/>
    <lineage>
        <taxon>Bacteria</taxon>
        <taxon>Pseudomonadati</taxon>
        <taxon>Thermodesulfobacteriota</taxon>
        <taxon>Desulfuromonadia</taxon>
        <taxon>Desulfuromonadales</taxon>
        <taxon>Geoalkalibacteraceae</taxon>
        <taxon>Geoalkalibacter</taxon>
    </lineage>
</organism>
<accession>A0A1G9TB36</accession>
<feature type="transmembrane region" description="Helical" evidence="9">
    <location>
        <begin position="385"/>
        <end position="408"/>
    </location>
</feature>
<comment type="similarity">
    <text evidence="2">Belongs to the complex I subunit 4 family.</text>
</comment>
<keyword evidence="4" id="KW-1278">Translocase</keyword>
<keyword evidence="3 8" id="KW-0812">Transmembrane</keyword>
<dbReference type="EMBL" id="FNGU01000006">
    <property type="protein sequence ID" value="SDM44856.1"/>
    <property type="molecule type" value="Genomic_DNA"/>
</dbReference>
<feature type="transmembrane region" description="Helical" evidence="9">
    <location>
        <begin position="324"/>
        <end position="343"/>
    </location>
</feature>
<dbReference type="GO" id="GO:0003954">
    <property type="term" value="F:NADH dehydrogenase activity"/>
    <property type="evidence" value="ECO:0007669"/>
    <property type="project" value="TreeGrafter"/>
</dbReference>
<feature type="transmembrane region" description="Helical" evidence="9">
    <location>
        <begin position="190"/>
        <end position="211"/>
    </location>
</feature>
<evidence type="ECO:0000313" key="12">
    <source>
        <dbReference type="EMBL" id="SDM44856.1"/>
    </source>
</evidence>
<dbReference type="InterPro" id="IPR003918">
    <property type="entry name" value="NADH_UbQ_OxRdtase"/>
</dbReference>
<evidence type="ECO:0000259" key="10">
    <source>
        <dbReference type="Pfam" id="PF00361"/>
    </source>
</evidence>
<dbReference type="GO" id="GO:0015990">
    <property type="term" value="P:electron transport coupled proton transport"/>
    <property type="evidence" value="ECO:0007669"/>
    <property type="project" value="TreeGrafter"/>
</dbReference>
<dbReference type="PANTHER" id="PTHR43507">
    <property type="entry name" value="NADH-UBIQUINONE OXIDOREDUCTASE CHAIN 4"/>
    <property type="match status" value="1"/>
</dbReference>
<evidence type="ECO:0000256" key="4">
    <source>
        <dbReference type="ARBA" id="ARBA00022967"/>
    </source>
</evidence>
<dbReference type="InterPro" id="IPR001750">
    <property type="entry name" value="ND/Mrp_TM"/>
</dbReference>
<dbReference type="GO" id="GO:0008137">
    <property type="term" value="F:NADH dehydrogenase (ubiquinone) activity"/>
    <property type="evidence" value="ECO:0007669"/>
    <property type="project" value="InterPro"/>
</dbReference>
<feature type="transmembrane region" description="Helical" evidence="9">
    <location>
        <begin position="428"/>
        <end position="447"/>
    </location>
</feature>
<evidence type="ECO:0000256" key="9">
    <source>
        <dbReference type="SAM" id="Phobius"/>
    </source>
</evidence>
<feature type="transmembrane region" description="Helical" evidence="9">
    <location>
        <begin position="137"/>
        <end position="155"/>
    </location>
</feature>
<name>A0A1G9TB36_9BACT</name>
<feature type="transmembrane region" description="Helical" evidence="9">
    <location>
        <begin position="107"/>
        <end position="130"/>
    </location>
</feature>
<evidence type="ECO:0000256" key="1">
    <source>
        <dbReference type="ARBA" id="ARBA00004127"/>
    </source>
</evidence>
<dbReference type="GO" id="GO:0012505">
    <property type="term" value="C:endomembrane system"/>
    <property type="evidence" value="ECO:0007669"/>
    <property type="project" value="UniProtKB-SubCell"/>
</dbReference>
<proteinExistence type="inferred from homology"/>
<sequence length="555" mass="61151">MRRPGQGMPCPYIQGTIVEQYLIFNDLSYPIISVLLLLPLIGALLALLFKSDRALLLWGFAVTLVTALASLPLYTQFDASTAQYQFVELRTWLPALGLDYVVGVDGISMLLVMLTTFVMPLCVLCSWSYIKERMKEFIFVLLVIETAMIGVFVSLNTLLFFLFWEAMLIPMYLMIAIWGGPRKDYASIKYFLYTFAGSIFFLASIIALYVHTGTFFIPELMGQPYSFTFQAWIFLGCTLAFAVKVPMFPLHTWLPAAHVEAPTAGSVILASIMLKLGGYGFLRFCLPMAPEATYYFMPWLLALSLISIVVGGYLALGQTDIKKLIAYSSVGHMGFVTLGIFLLNDQGIKGAMLQMINHGITTGALFILIGIIYERTHSREISVNSALGAMMPIFVLFLGIFSLSSFGFPGTNSFVSEFLVLLAAFSKYPLVGALAVVGAILAAAYMLRLLQRMVWADSDGHGHHAEDSQEGQEGGHHVLRDLNLREIGTLSFLTIFVFWIGFYPAPLLDVMDASVAHLLQQMEAGVGEETLHVMSGLGDKLGELFSSSAPPAANF</sequence>
<comment type="subcellular location">
    <subcellularLocation>
        <location evidence="1">Endomembrane system</location>
        <topology evidence="1">Multi-pass membrane protein</topology>
    </subcellularLocation>
    <subcellularLocation>
        <location evidence="8">Membrane</location>
        <topology evidence="8">Multi-pass membrane protein</topology>
    </subcellularLocation>
</comment>
<evidence type="ECO:0000256" key="2">
    <source>
        <dbReference type="ARBA" id="ARBA00009025"/>
    </source>
</evidence>
<feature type="transmembrane region" description="Helical" evidence="9">
    <location>
        <begin position="294"/>
        <end position="317"/>
    </location>
</feature>
<feature type="transmembrane region" description="Helical" evidence="9">
    <location>
        <begin position="231"/>
        <end position="250"/>
    </location>
</feature>
<evidence type="ECO:0000259" key="11">
    <source>
        <dbReference type="Pfam" id="PF01059"/>
    </source>
</evidence>
<dbReference type="Pfam" id="PF00361">
    <property type="entry name" value="Proton_antipo_M"/>
    <property type="match status" value="1"/>
</dbReference>
<evidence type="ECO:0000256" key="8">
    <source>
        <dbReference type="RuleBase" id="RU000320"/>
    </source>
</evidence>
<protein>
    <submittedName>
        <fullName evidence="12">NADH dehydrogenase subunit M</fullName>
    </submittedName>
</protein>
<gene>
    <name evidence="12" type="ORF">SAMN05660860_02546</name>
</gene>
<feature type="transmembrane region" description="Helical" evidence="9">
    <location>
        <begin position="161"/>
        <end position="178"/>
    </location>
</feature>
<feature type="transmembrane region" description="Helical" evidence="9">
    <location>
        <begin position="55"/>
        <end position="74"/>
    </location>
</feature>